<comment type="caution">
    <text evidence="2">The sequence shown here is derived from an EMBL/GenBank/DDBJ whole genome shotgun (WGS) entry which is preliminary data.</text>
</comment>
<accession>A0A835Q8V2</accession>
<dbReference type="Proteomes" id="UP000636800">
    <property type="component" value="Unassembled WGS sequence"/>
</dbReference>
<dbReference type="OrthoDB" id="10597206at2759"/>
<dbReference type="AlphaFoldDB" id="A0A835Q8V2"/>
<evidence type="ECO:0000313" key="4">
    <source>
        <dbReference type="Proteomes" id="UP000636800"/>
    </source>
</evidence>
<dbReference type="Proteomes" id="UP000639772">
    <property type="component" value="Chromosome 9"/>
</dbReference>
<sequence>MRKVVNGRFEVTTFFQGTVDHSVEDELYGLRHGLKRDDSPHLCNLGLLRIIGNGSEGGLWAAEGRHFEPSPNAFDRMGSPQMRPDEPCRRKENSDLCSLDILDEVISRVRDKGKALIAEEGVL</sequence>
<protein>
    <submittedName>
        <fullName evidence="2">Uncharacterized protein</fullName>
    </submittedName>
</protein>
<evidence type="ECO:0000256" key="1">
    <source>
        <dbReference type="SAM" id="MobiDB-lite"/>
    </source>
</evidence>
<feature type="region of interest" description="Disordered" evidence="1">
    <location>
        <begin position="70"/>
        <end position="91"/>
    </location>
</feature>
<name>A0A835Q8V2_VANPL</name>
<evidence type="ECO:0000313" key="5">
    <source>
        <dbReference type="Proteomes" id="UP000639772"/>
    </source>
</evidence>
<reference evidence="4 5" key="1">
    <citation type="journal article" date="2020" name="Nat. Food">
        <title>A phased Vanilla planifolia genome enables genetic improvement of flavour and production.</title>
        <authorList>
            <person name="Hasing T."/>
            <person name="Tang H."/>
            <person name="Brym M."/>
            <person name="Khazi F."/>
            <person name="Huang T."/>
            <person name="Chambers A.H."/>
        </authorList>
    </citation>
    <scope>NUCLEOTIDE SEQUENCE [LARGE SCALE GENOMIC DNA]</scope>
    <source>
        <tissue evidence="2">Leaf</tissue>
    </source>
</reference>
<keyword evidence="4" id="KW-1185">Reference proteome</keyword>
<dbReference type="EMBL" id="JADCNM010000009">
    <property type="protein sequence ID" value="KAG0468571.1"/>
    <property type="molecule type" value="Genomic_DNA"/>
</dbReference>
<gene>
    <name evidence="3" type="ORF">HPP92_017899</name>
    <name evidence="2" type="ORF">HPP92_018468</name>
</gene>
<organism evidence="2 4">
    <name type="scientific">Vanilla planifolia</name>
    <name type="common">Vanilla</name>
    <dbReference type="NCBI Taxonomy" id="51239"/>
    <lineage>
        <taxon>Eukaryota</taxon>
        <taxon>Viridiplantae</taxon>
        <taxon>Streptophyta</taxon>
        <taxon>Embryophyta</taxon>
        <taxon>Tracheophyta</taxon>
        <taxon>Spermatophyta</taxon>
        <taxon>Magnoliopsida</taxon>
        <taxon>Liliopsida</taxon>
        <taxon>Asparagales</taxon>
        <taxon>Orchidaceae</taxon>
        <taxon>Vanilloideae</taxon>
        <taxon>Vanilleae</taxon>
        <taxon>Vanilla</taxon>
    </lineage>
</organism>
<dbReference type="EMBL" id="JADCNL010000009">
    <property type="protein sequence ID" value="KAG0466888.1"/>
    <property type="molecule type" value="Genomic_DNA"/>
</dbReference>
<proteinExistence type="predicted"/>
<evidence type="ECO:0000313" key="2">
    <source>
        <dbReference type="EMBL" id="KAG0466888.1"/>
    </source>
</evidence>
<evidence type="ECO:0000313" key="3">
    <source>
        <dbReference type="EMBL" id="KAG0468571.1"/>
    </source>
</evidence>